<reference evidence="9 10" key="1">
    <citation type="submission" date="2017-08" db="EMBL/GenBank/DDBJ databases">
        <title>Complete Genome Sequence of Acetobacter tropicalis Oregon-R-modENCODE STRAIN BDGP1, an acetic acid bacterium isolated from Drosophila melanogaster gut.</title>
        <authorList>
            <person name="Wan K.H."/>
            <person name="Yu C."/>
            <person name="Park S."/>
            <person name="Hammonds A.S."/>
            <person name="Booth B.W."/>
            <person name="Celniker S.E."/>
        </authorList>
    </citation>
    <scope>NUCLEOTIDE SEQUENCE [LARGE SCALE GENOMIC DNA]</scope>
    <source>
        <strain evidence="9 10">BDGP1</strain>
    </source>
</reference>
<dbReference type="AlphaFoldDB" id="A0A291PFQ7"/>
<dbReference type="GO" id="GO:0005524">
    <property type="term" value="F:ATP binding"/>
    <property type="evidence" value="ECO:0007669"/>
    <property type="project" value="UniProtKB-KW"/>
</dbReference>
<dbReference type="GO" id="GO:0017004">
    <property type="term" value="P:cytochrome complex assembly"/>
    <property type="evidence" value="ECO:0007669"/>
    <property type="project" value="UniProtKB-KW"/>
</dbReference>
<evidence type="ECO:0000259" key="8">
    <source>
        <dbReference type="PROSITE" id="PS50893"/>
    </source>
</evidence>
<dbReference type="KEGG" id="ato:CIW82_05825"/>
<gene>
    <name evidence="9" type="primary">ccmA</name>
    <name evidence="9" type="ORF">CIW82_05825</name>
</gene>
<accession>A0A291PFQ7</accession>
<keyword evidence="3" id="KW-0201">Cytochrome c-type biogenesis</keyword>
<dbReference type="RefSeq" id="WP_086897866.1">
    <property type="nucleotide sequence ID" value="NZ_CP022699.1"/>
</dbReference>
<evidence type="ECO:0000313" key="9">
    <source>
        <dbReference type="EMBL" id="ATJ90276.1"/>
    </source>
</evidence>
<dbReference type="PROSITE" id="PS50893">
    <property type="entry name" value="ABC_TRANSPORTER_2"/>
    <property type="match status" value="1"/>
</dbReference>
<dbReference type="InterPro" id="IPR027417">
    <property type="entry name" value="P-loop_NTPase"/>
</dbReference>
<dbReference type="InterPro" id="IPR003439">
    <property type="entry name" value="ABC_transporter-like_ATP-bd"/>
</dbReference>
<organism evidence="9 10">
    <name type="scientific">Acetobacter tropicalis</name>
    <dbReference type="NCBI Taxonomy" id="104102"/>
    <lineage>
        <taxon>Bacteria</taxon>
        <taxon>Pseudomonadati</taxon>
        <taxon>Pseudomonadota</taxon>
        <taxon>Alphaproteobacteria</taxon>
        <taxon>Acetobacterales</taxon>
        <taxon>Acetobacteraceae</taxon>
        <taxon>Acetobacter</taxon>
    </lineage>
</organism>
<proteinExistence type="predicted"/>
<dbReference type="EMBL" id="CP022699">
    <property type="protein sequence ID" value="ATJ90276.1"/>
    <property type="molecule type" value="Genomic_DNA"/>
</dbReference>
<dbReference type="Proteomes" id="UP000220394">
    <property type="component" value="Chromosome"/>
</dbReference>
<evidence type="ECO:0000256" key="3">
    <source>
        <dbReference type="ARBA" id="ARBA00022748"/>
    </source>
</evidence>
<dbReference type="NCBIfam" id="TIGR01189">
    <property type="entry name" value="ccmA"/>
    <property type="match status" value="1"/>
</dbReference>
<evidence type="ECO:0000256" key="2">
    <source>
        <dbReference type="ARBA" id="ARBA00022741"/>
    </source>
</evidence>
<keyword evidence="5" id="KW-1278">Translocase</keyword>
<dbReference type="PANTHER" id="PTHR43499">
    <property type="entry name" value="ABC TRANSPORTER I FAMILY MEMBER 1"/>
    <property type="match status" value="1"/>
</dbReference>
<evidence type="ECO:0000256" key="6">
    <source>
        <dbReference type="ARBA" id="ARBA00023136"/>
    </source>
</evidence>
<feature type="region of interest" description="Disordered" evidence="7">
    <location>
        <begin position="207"/>
        <end position="226"/>
    </location>
</feature>
<evidence type="ECO:0000256" key="4">
    <source>
        <dbReference type="ARBA" id="ARBA00022840"/>
    </source>
</evidence>
<sequence>MPRLVAESLSVFRGDRLVLDDVSLSLHAGEAMLLTGPNGAGKSTLLRVLAGLRRPDGGALLWDGVPIAEDRTAHATRVAYLGHQDALKPSLSVVENLHLFARAGGGDMTAALKAVDLLPLADLPARLLSAGQKRRAALARVLLAQAPLWLLDEPSLGLDANAIVLLGKAIARHRAAGGVVIATTHVPLPLEDVRHLALPGAPDPADRWWDEESSALSPSDHEGASA</sequence>
<dbReference type="InterPro" id="IPR017871">
    <property type="entry name" value="ABC_transporter-like_CS"/>
</dbReference>
<dbReference type="Pfam" id="PF00005">
    <property type="entry name" value="ABC_tran"/>
    <property type="match status" value="1"/>
</dbReference>
<dbReference type="GO" id="GO:0016887">
    <property type="term" value="F:ATP hydrolysis activity"/>
    <property type="evidence" value="ECO:0007669"/>
    <property type="project" value="InterPro"/>
</dbReference>
<evidence type="ECO:0000256" key="5">
    <source>
        <dbReference type="ARBA" id="ARBA00022967"/>
    </source>
</evidence>
<dbReference type="InterPro" id="IPR005895">
    <property type="entry name" value="ABC_transptr_haem_export_CcmA"/>
</dbReference>
<keyword evidence="1" id="KW-0813">Transport</keyword>
<dbReference type="GO" id="GO:0022857">
    <property type="term" value="F:transmembrane transporter activity"/>
    <property type="evidence" value="ECO:0007669"/>
    <property type="project" value="InterPro"/>
</dbReference>
<dbReference type="Gene3D" id="3.40.50.300">
    <property type="entry name" value="P-loop containing nucleotide triphosphate hydrolases"/>
    <property type="match status" value="1"/>
</dbReference>
<keyword evidence="2" id="KW-0547">Nucleotide-binding</keyword>
<evidence type="ECO:0000313" key="10">
    <source>
        <dbReference type="Proteomes" id="UP000220394"/>
    </source>
</evidence>
<evidence type="ECO:0000256" key="1">
    <source>
        <dbReference type="ARBA" id="ARBA00022448"/>
    </source>
</evidence>
<keyword evidence="4 9" id="KW-0067">ATP-binding</keyword>
<dbReference type="SMART" id="SM00382">
    <property type="entry name" value="AAA"/>
    <property type="match status" value="1"/>
</dbReference>
<dbReference type="SUPFAM" id="SSF52540">
    <property type="entry name" value="P-loop containing nucleoside triphosphate hydrolases"/>
    <property type="match status" value="1"/>
</dbReference>
<dbReference type="PANTHER" id="PTHR43499:SF1">
    <property type="entry name" value="ABC TRANSPORTER I FAMILY MEMBER 1"/>
    <property type="match status" value="1"/>
</dbReference>
<name>A0A291PFQ7_9PROT</name>
<dbReference type="InterPro" id="IPR003593">
    <property type="entry name" value="AAA+_ATPase"/>
</dbReference>
<dbReference type="PROSITE" id="PS00211">
    <property type="entry name" value="ABC_TRANSPORTER_1"/>
    <property type="match status" value="1"/>
</dbReference>
<feature type="domain" description="ABC transporter" evidence="8">
    <location>
        <begin position="4"/>
        <end position="226"/>
    </location>
</feature>
<evidence type="ECO:0000256" key="7">
    <source>
        <dbReference type="SAM" id="MobiDB-lite"/>
    </source>
</evidence>
<protein>
    <submittedName>
        <fullName evidence="9">Heme ABC exporter ATP-binding protein CcmA</fullName>
    </submittedName>
</protein>
<keyword evidence="6" id="KW-0472">Membrane</keyword>